<organism evidence="1 2">
    <name type="scientific">Mojavia pulchra JT2-VF2</name>
    <dbReference type="NCBI Taxonomy" id="287848"/>
    <lineage>
        <taxon>Bacteria</taxon>
        <taxon>Bacillati</taxon>
        <taxon>Cyanobacteriota</taxon>
        <taxon>Cyanophyceae</taxon>
        <taxon>Nostocales</taxon>
        <taxon>Nostocaceae</taxon>
    </lineage>
</organism>
<protein>
    <submittedName>
        <fullName evidence="1">Uncharacterized protein</fullName>
    </submittedName>
</protein>
<reference evidence="1" key="1">
    <citation type="submission" date="2021-05" db="EMBL/GenBank/DDBJ databases">
        <authorList>
            <person name="Pietrasiak N."/>
            <person name="Ward R."/>
            <person name="Stajich J.E."/>
            <person name="Kurbessoian T."/>
        </authorList>
    </citation>
    <scope>NUCLEOTIDE SEQUENCE</scope>
    <source>
        <strain evidence="1">JT2-VF2</strain>
    </source>
</reference>
<accession>A0A951UJT2</accession>
<evidence type="ECO:0000313" key="2">
    <source>
        <dbReference type="Proteomes" id="UP000715781"/>
    </source>
</evidence>
<comment type="caution">
    <text evidence="1">The sequence shown here is derived from an EMBL/GenBank/DDBJ whole genome shotgun (WGS) entry which is preliminary data.</text>
</comment>
<dbReference type="Proteomes" id="UP000715781">
    <property type="component" value="Unassembled WGS sequence"/>
</dbReference>
<proteinExistence type="predicted"/>
<dbReference type="EMBL" id="JAHHHN010000066">
    <property type="protein sequence ID" value="MBW4566208.1"/>
    <property type="molecule type" value="Genomic_DNA"/>
</dbReference>
<dbReference type="AlphaFoldDB" id="A0A951UJT2"/>
<evidence type="ECO:0000313" key="1">
    <source>
        <dbReference type="EMBL" id="MBW4566208.1"/>
    </source>
</evidence>
<gene>
    <name evidence="1" type="ORF">KME32_35095</name>
</gene>
<sequence length="227" mass="25444">MAVYRQLTIWDVLDEISEAPPTSTLAVVWECLDTELENLPTELQLSTAAAAFYQIANIIKSRAELLLQDVRAQTDTEGPVVSTDIFAGLVRTTMQLDLDDLIEQPAPQTFRPHGPHQFSHSAHNSDSIAAPVEKQNVLAMLEIQTVEDVHRLAGDEDVQKWQTAIAQYLVNIKGEISLTKLQCRLRMPMVEVWLGLLLGGFPLEQRGDFYNSEDIWVTGDIERDFVG</sequence>
<reference evidence="1" key="2">
    <citation type="journal article" date="2022" name="Microbiol. Resour. Announc.">
        <title>Metagenome Sequencing to Explore Phylogenomics of Terrestrial Cyanobacteria.</title>
        <authorList>
            <person name="Ward R.D."/>
            <person name="Stajich J.E."/>
            <person name="Johansen J.R."/>
            <person name="Huntemann M."/>
            <person name="Clum A."/>
            <person name="Foster B."/>
            <person name="Foster B."/>
            <person name="Roux S."/>
            <person name="Palaniappan K."/>
            <person name="Varghese N."/>
            <person name="Mukherjee S."/>
            <person name="Reddy T.B.K."/>
            <person name="Daum C."/>
            <person name="Copeland A."/>
            <person name="Chen I.A."/>
            <person name="Ivanova N.N."/>
            <person name="Kyrpides N.C."/>
            <person name="Shapiro N."/>
            <person name="Eloe-Fadrosh E.A."/>
            <person name="Pietrasiak N."/>
        </authorList>
    </citation>
    <scope>NUCLEOTIDE SEQUENCE</scope>
    <source>
        <strain evidence="1">JT2-VF2</strain>
    </source>
</reference>
<name>A0A951UJT2_9NOST</name>